<dbReference type="RefSeq" id="WP_025070859.1">
    <property type="nucleotide sequence ID" value="NZ_FUXK01000007.1"/>
</dbReference>
<dbReference type="InterPro" id="IPR049117">
    <property type="entry name" value="pulA_all-beta"/>
</dbReference>
<dbReference type="AlphaFoldDB" id="A0A1T4MP51"/>
<comment type="similarity">
    <text evidence="1">Belongs to the glycosyl hydrolase 13 family.</text>
</comment>
<dbReference type="InterPro" id="IPR014756">
    <property type="entry name" value="Ig_E-set"/>
</dbReference>
<dbReference type="eggNOG" id="COG1523">
    <property type="taxonomic scope" value="Bacteria"/>
</dbReference>
<organism evidence="3 4">
    <name type="scientific">Segatella oulorum</name>
    <dbReference type="NCBI Taxonomy" id="28136"/>
    <lineage>
        <taxon>Bacteria</taxon>
        <taxon>Pseudomonadati</taxon>
        <taxon>Bacteroidota</taxon>
        <taxon>Bacteroidia</taxon>
        <taxon>Bacteroidales</taxon>
        <taxon>Prevotellaceae</taxon>
        <taxon>Segatella</taxon>
    </lineage>
</organism>
<dbReference type="GO" id="GO:0005975">
    <property type="term" value="P:carbohydrate metabolic process"/>
    <property type="evidence" value="ECO:0007669"/>
    <property type="project" value="InterPro"/>
</dbReference>
<dbReference type="SMART" id="SM00642">
    <property type="entry name" value="Aamy"/>
    <property type="match status" value="1"/>
</dbReference>
<dbReference type="CDD" id="cd11341">
    <property type="entry name" value="AmyAc_Pullulanase_LD-like"/>
    <property type="match status" value="1"/>
</dbReference>
<dbReference type="PANTHER" id="PTHR43002">
    <property type="entry name" value="GLYCOGEN DEBRANCHING ENZYME"/>
    <property type="match status" value="1"/>
</dbReference>
<protein>
    <submittedName>
        <fullName evidence="3">Pullulanase</fullName>
    </submittedName>
</protein>
<dbReference type="Proteomes" id="UP000190065">
    <property type="component" value="Unassembled WGS sequence"/>
</dbReference>
<dbReference type="InterPro" id="IPR011840">
    <property type="entry name" value="PulA_typeI"/>
</dbReference>
<dbReference type="Gene3D" id="2.60.40.10">
    <property type="entry name" value="Immunoglobulins"/>
    <property type="match status" value="1"/>
</dbReference>
<dbReference type="SUPFAM" id="SSF81296">
    <property type="entry name" value="E set domains"/>
    <property type="match status" value="1"/>
</dbReference>
<evidence type="ECO:0000259" key="2">
    <source>
        <dbReference type="SMART" id="SM00642"/>
    </source>
</evidence>
<dbReference type="InterPro" id="IPR006047">
    <property type="entry name" value="GH13_cat_dom"/>
</dbReference>
<proteinExistence type="inferred from homology"/>
<evidence type="ECO:0000313" key="3">
    <source>
        <dbReference type="EMBL" id="SJZ68733.1"/>
    </source>
</evidence>
<dbReference type="Gene3D" id="2.60.40.1180">
    <property type="entry name" value="Golgi alpha-mannosidase II"/>
    <property type="match status" value="1"/>
</dbReference>
<dbReference type="SUPFAM" id="SSF51445">
    <property type="entry name" value="(Trans)glycosidases"/>
    <property type="match status" value="1"/>
</dbReference>
<dbReference type="Gene3D" id="3.20.20.80">
    <property type="entry name" value="Glycosidases"/>
    <property type="match status" value="1"/>
</dbReference>
<name>A0A1T4MP51_9BACT</name>
<dbReference type="CDD" id="cd02860">
    <property type="entry name" value="E_set_Pullulanase"/>
    <property type="match status" value="1"/>
</dbReference>
<gene>
    <name evidence="3" type="ORF">SAMN02745202_00801</name>
</gene>
<accession>A0A1T4MP51</accession>
<dbReference type="Pfam" id="PF00128">
    <property type="entry name" value="Alpha-amylase"/>
    <property type="match status" value="1"/>
</dbReference>
<dbReference type="STRING" id="28136.SAMN02745202_00801"/>
<feature type="domain" description="Glycosyl hydrolase family 13 catalytic" evidence="2">
    <location>
        <begin position="140"/>
        <end position="535"/>
    </location>
</feature>
<dbReference type="NCBIfam" id="TIGR02104">
    <property type="entry name" value="pulA_typeI"/>
    <property type="match status" value="1"/>
</dbReference>
<sequence>MHIKRYFVTLLVTLILQMVQAQRLFNELFLQPHQTTFTLNAPQQPTLRLYADGEGGKPLQQYKMRAAGKHRWTLTLKRNLQGKFYTFDIGHGETPGVFATAVGVNGKRAAIIDRATTNPVGWAQDKRPALISPADQVIYELHVRDFTHKMPNNAHPDKFLGVADTAALAHLKRLGVTAVHLLPSFDFSSIDETKPHLPAYNWGYDPQNYNVPEGSYATNAYDPATRIKEFKQMVQALHRAGIRVILDVVYNHTADIEHSNFQRTYPDYYYRKRADGGYSDGSGCGNETASEKPLMRAFIIESIVYWAQEYHIDGFRFDLMGVHDIKTMNAACRALHKIDPSIFVYGEGWSAGQCAYPSHLLASKAHMKQMPGIAAFSDELRDGLRGPFYDDKQGAFIAGVSGPEERIKFGIVGGIAHPQVNMQQVGGDHLPWNDDPTQFISYVSCHDDMCLVDRLRASVPNLTPEMLVRLDCLAQSVVMLSQGVPFMLSGEEMLRDKQGVHNSYQSPIEINALPWQNLQRYPQVFAYYQRLIALRRHHPAFRLGNANLIRQHLSFLPTQPNLVGFMLTGHAGGDVWDNIIVVFNANNEAREVTVPKGRYTIVASNGTINETGWGSVETDHLWVDAHSMLIAHQ</sequence>
<reference evidence="3 4" key="1">
    <citation type="submission" date="2017-02" db="EMBL/GenBank/DDBJ databases">
        <authorList>
            <person name="Peterson S.W."/>
        </authorList>
    </citation>
    <scope>NUCLEOTIDE SEQUENCE [LARGE SCALE GENOMIC DNA]</scope>
    <source>
        <strain evidence="3 4">ATCC 43324</strain>
    </source>
</reference>
<dbReference type="InterPro" id="IPR017853">
    <property type="entry name" value="GH"/>
</dbReference>
<dbReference type="InterPro" id="IPR013780">
    <property type="entry name" value="Glyco_hydro_b"/>
</dbReference>
<evidence type="ECO:0000313" key="4">
    <source>
        <dbReference type="Proteomes" id="UP000190065"/>
    </source>
</evidence>
<evidence type="ECO:0000256" key="1">
    <source>
        <dbReference type="ARBA" id="ARBA00008061"/>
    </source>
</evidence>
<dbReference type="Pfam" id="PF21653">
    <property type="entry name" value="pulA_all-beta"/>
    <property type="match status" value="1"/>
</dbReference>
<dbReference type="EMBL" id="FUXK01000007">
    <property type="protein sequence ID" value="SJZ68733.1"/>
    <property type="molecule type" value="Genomic_DNA"/>
</dbReference>
<dbReference type="InterPro" id="IPR013783">
    <property type="entry name" value="Ig-like_fold"/>
</dbReference>